<feature type="transmembrane region" description="Helical" evidence="18">
    <location>
        <begin position="396"/>
        <end position="421"/>
    </location>
</feature>
<dbReference type="EC" id="2.3.1.23" evidence="15"/>
<evidence type="ECO:0000256" key="4">
    <source>
        <dbReference type="ARBA" id="ARBA00022516"/>
    </source>
</evidence>
<dbReference type="Ensembl" id="ENSPKIT00000007157.1">
    <property type="protein sequence ID" value="ENSPKIP00000026401.1"/>
    <property type="gene ID" value="ENSPKIG00000008908.1"/>
</dbReference>
<dbReference type="Ensembl" id="ENSPKIT00000007191.1">
    <property type="protein sequence ID" value="ENSPKIP00000026434.1"/>
    <property type="gene ID" value="ENSPKIG00000008908.1"/>
</dbReference>
<feature type="transmembrane region" description="Helical" evidence="18">
    <location>
        <begin position="89"/>
        <end position="109"/>
    </location>
</feature>
<keyword evidence="5" id="KW-0808">Transferase</keyword>
<evidence type="ECO:0000256" key="18">
    <source>
        <dbReference type="SAM" id="Phobius"/>
    </source>
</evidence>
<evidence type="ECO:0000256" key="6">
    <source>
        <dbReference type="ARBA" id="ARBA00022692"/>
    </source>
</evidence>
<dbReference type="EC" id="2.3.1.n6" evidence="16"/>
<dbReference type="PANTHER" id="PTHR13906">
    <property type="entry name" value="PORCUPINE"/>
    <property type="match status" value="1"/>
</dbReference>
<keyword evidence="7" id="KW-0256">Endoplasmic reticulum</keyword>
<name>A0A3B3S8P6_9TELE</name>
<evidence type="ECO:0000256" key="16">
    <source>
        <dbReference type="ARBA" id="ARBA00038923"/>
    </source>
</evidence>
<dbReference type="Proteomes" id="UP000261540">
    <property type="component" value="Unplaced"/>
</dbReference>
<evidence type="ECO:0000256" key="9">
    <source>
        <dbReference type="ARBA" id="ARBA00023098"/>
    </source>
</evidence>
<feature type="transmembrane region" description="Helical" evidence="18">
    <location>
        <begin position="357"/>
        <end position="375"/>
    </location>
</feature>
<keyword evidence="6 18" id="KW-0812">Transmembrane</keyword>
<dbReference type="Pfam" id="PF03062">
    <property type="entry name" value="MBOAT"/>
    <property type="match status" value="1"/>
</dbReference>
<evidence type="ECO:0000256" key="13">
    <source>
        <dbReference type="ARBA" id="ARBA00023315"/>
    </source>
</evidence>
<evidence type="ECO:0000256" key="2">
    <source>
        <dbReference type="ARBA" id="ARBA00005074"/>
    </source>
</evidence>
<evidence type="ECO:0000256" key="8">
    <source>
        <dbReference type="ARBA" id="ARBA00022989"/>
    </source>
</evidence>
<evidence type="ECO:0000313" key="20">
    <source>
        <dbReference type="Proteomes" id="UP000261540"/>
    </source>
</evidence>
<dbReference type="CTD" id="10162"/>
<accession>A0A3B3S8P6</accession>
<dbReference type="STRING" id="1676925.ENSPKIP00000026465"/>
<dbReference type="GO" id="GO:0071617">
    <property type="term" value="F:lysophospholipid acyltransferase activity"/>
    <property type="evidence" value="ECO:0007669"/>
    <property type="project" value="TreeGrafter"/>
</dbReference>
<dbReference type="AlphaFoldDB" id="A0A3B3S8P6"/>
<evidence type="ECO:0000256" key="3">
    <source>
        <dbReference type="ARBA" id="ARBA00010323"/>
    </source>
</evidence>
<keyword evidence="8 18" id="KW-1133">Transmembrane helix</keyword>
<dbReference type="PANTHER" id="PTHR13906:SF14">
    <property type="entry name" value="LYSOPHOSPHOLIPID ACYLTRANSFERASE 5"/>
    <property type="match status" value="1"/>
</dbReference>
<feature type="transmembrane region" description="Helical" evidence="18">
    <location>
        <begin position="20"/>
        <end position="36"/>
    </location>
</feature>
<comment type="pathway">
    <text evidence="2">Lipid metabolism; phospholipid metabolism.</text>
</comment>
<dbReference type="GeneTree" id="ENSGT01030000234564"/>
<proteinExistence type="inferred from homology"/>
<dbReference type="InterPro" id="IPR004299">
    <property type="entry name" value="MBOAT_fam"/>
</dbReference>
<dbReference type="GO" id="GO:0030258">
    <property type="term" value="P:lipid modification"/>
    <property type="evidence" value="ECO:0007669"/>
    <property type="project" value="TreeGrafter"/>
</dbReference>
<organism evidence="19 20">
    <name type="scientific">Paramormyrops kingsleyae</name>
    <dbReference type="NCBI Taxonomy" id="1676925"/>
    <lineage>
        <taxon>Eukaryota</taxon>
        <taxon>Metazoa</taxon>
        <taxon>Chordata</taxon>
        <taxon>Craniata</taxon>
        <taxon>Vertebrata</taxon>
        <taxon>Euteleostomi</taxon>
        <taxon>Actinopterygii</taxon>
        <taxon>Neopterygii</taxon>
        <taxon>Teleostei</taxon>
        <taxon>Osteoglossocephala</taxon>
        <taxon>Osteoglossomorpha</taxon>
        <taxon>Osteoglossiformes</taxon>
        <taxon>Mormyridae</taxon>
        <taxon>Paramormyrops</taxon>
    </lineage>
</organism>
<dbReference type="Ensembl" id="ENSPKIT00000007221.1">
    <property type="protein sequence ID" value="ENSPKIP00000026465.1"/>
    <property type="gene ID" value="ENSPKIG00000008908.1"/>
</dbReference>
<keyword evidence="12" id="KW-1208">Phospholipid metabolism</keyword>
<keyword evidence="11" id="KW-0594">Phospholipid biosynthesis</keyword>
<evidence type="ECO:0000313" key="19">
    <source>
        <dbReference type="Ensembl" id="ENSPKIP00000026401.1"/>
    </source>
</evidence>
<evidence type="ECO:0000256" key="1">
    <source>
        <dbReference type="ARBA" id="ARBA00004477"/>
    </source>
</evidence>
<feature type="transmembrane region" description="Helical" evidence="18">
    <location>
        <begin position="212"/>
        <end position="229"/>
    </location>
</feature>
<sequence length="465" mass="53125">MAAPWMEKLSESLGSSEPAVRLILSVLIGYPFALIYRKCFFRRPPCAVHLFHTLSGLALAAFNFGSQLYHSAVCVVVQFLLLRLMGRTVTAVLSSFLFQMTYLLCGYYYTATDQYDIKWTMPHCVLTLKLIGLSFDYYDGGKERSQLSAEQQSSALSAVPSLLEVCGFSYFYGGFLVGPQFTLRSYQRLVSGELTDCPGQPPSSVLPAMKRFFLGLVCLTIFTVGGPYFPDSYFLTEEYEAQPFWFRCLYMLIWAKITLYKYVSCWVIAEGVCILCGMGYNGKDEKGVHQWDACANMRVWHYETTPLFTGTIASFNINTNAWVARHVFKRLKFLGNKMASQLLTLLFLAVWHGLHSGYLVCFSLEFIIVNVERKVMAVVRDSPLLMRLATSPLYPLIYGVQQLLHWLFMAYPLVPFCLFTYDKWLKVYSSVYFCGHVFFFTIYLILPYLRKGLVPRKGEDVKKDA</sequence>
<dbReference type="InterPro" id="IPR049941">
    <property type="entry name" value="LPLAT_7/PORCN-like"/>
</dbReference>
<protein>
    <recommendedName>
        <fullName evidence="17">Lysophospholipid acyltransferase 5</fullName>
        <ecNumber evidence="15">2.3.1.23</ecNumber>
        <ecNumber evidence="16">2.3.1.n6</ecNumber>
    </recommendedName>
</protein>
<keyword evidence="20" id="KW-1185">Reference proteome</keyword>
<evidence type="ECO:0000256" key="10">
    <source>
        <dbReference type="ARBA" id="ARBA00023136"/>
    </source>
</evidence>
<evidence type="ECO:0000256" key="14">
    <source>
        <dbReference type="ARBA" id="ARBA00025707"/>
    </source>
</evidence>
<keyword evidence="4" id="KW-0444">Lipid biosynthesis</keyword>
<evidence type="ECO:0000256" key="7">
    <source>
        <dbReference type="ARBA" id="ARBA00022824"/>
    </source>
</evidence>
<evidence type="ECO:0000256" key="5">
    <source>
        <dbReference type="ARBA" id="ARBA00022679"/>
    </source>
</evidence>
<evidence type="ECO:0000256" key="15">
    <source>
        <dbReference type="ARBA" id="ARBA00026120"/>
    </source>
</evidence>
<dbReference type="GO" id="GO:0005789">
    <property type="term" value="C:endoplasmic reticulum membrane"/>
    <property type="evidence" value="ECO:0007669"/>
    <property type="project" value="UniProtKB-SubCell"/>
</dbReference>
<dbReference type="GeneID" id="111835371"/>
<dbReference type="GO" id="GO:0006656">
    <property type="term" value="P:phosphatidylcholine biosynthetic process"/>
    <property type="evidence" value="ECO:0007669"/>
    <property type="project" value="TreeGrafter"/>
</dbReference>
<keyword evidence="9" id="KW-0443">Lipid metabolism</keyword>
<evidence type="ECO:0000256" key="17">
    <source>
        <dbReference type="ARBA" id="ARBA00039721"/>
    </source>
</evidence>
<evidence type="ECO:0000256" key="11">
    <source>
        <dbReference type="ARBA" id="ARBA00023209"/>
    </source>
</evidence>
<keyword evidence="13" id="KW-0012">Acyltransferase</keyword>
<comment type="similarity">
    <text evidence="3">Belongs to the membrane-bound acyltransferase family.</text>
</comment>
<feature type="transmembrane region" description="Helical" evidence="18">
    <location>
        <begin position="427"/>
        <end position="449"/>
    </location>
</feature>
<comment type="pathway">
    <text evidence="14">Phospholipid metabolism.</text>
</comment>
<evidence type="ECO:0000256" key="12">
    <source>
        <dbReference type="ARBA" id="ARBA00023264"/>
    </source>
</evidence>
<comment type="subcellular location">
    <subcellularLocation>
        <location evidence="1">Endoplasmic reticulum membrane</location>
        <topology evidence="1">Multi-pass membrane protein</topology>
    </subcellularLocation>
</comment>
<dbReference type="RefSeq" id="XP_023651378.1">
    <property type="nucleotide sequence ID" value="XM_023795610.2"/>
</dbReference>
<dbReference type="GO" id="GO:0047184">
    <property type="term" value="F:1-acylglycerophosphocholine O-acyltransferase activity"/>
    <property type="evidence" value="ECO:0007669"/>
    <property type="project" value="UniProtKB-EC"/>
</dbReference>
<reference evidence="19" key="1">
    <citation type="submission" date="2025-05" db="UniProtKB">
        <authorList>
            <consortium name="Ensembl"/>
        </authorList>
    </citation>
    <scope>IDENTIFICATION</scope>
</reference>
<keyword evidence="10 18" id="KW-0472">Membrane</keyword>
<feature type="transmembrane region" description="Helical" evidence="18">
    <location>
        <begin position="48"/>
        <end position="69"/>
    </location>
</feature>